<dbReference type="InterPro" id="IPR000436">
    <property type="entry name" value="Sushi_SCR_CCP_dom"/>
</dbReference>
<keyword evidence="9" id="KW-1185">Reference proteome</keyword>
<dbReference type="SUPFAM" id="SSF57535">
    <property type="entry name" value="Complement control module/SCR domain"/>
    <property type="match status" value="3"/>
</dbReference>
<feature type="disulfide bond" evidence="5">
    <location>
        <begin position="88"/>
        <end position="131"/>
    </location>
</feature>
<evidence type="ECO:0000256" key="1">
    <source>
        <dbReference type="ARBA" id="ARBA00004328"/>
    </source>
</evidence>
<evidence type="ECO:0000256" key="5">
    <source>
        <dbReference type="PROSITE-ProRule" id="PRU00302"/>
    </source>
</evidence>
<keyword evidence="2 5" id="KW-0768">Sushi</keyword>
<proteinExistence type="predicted"/>
<feature type="domain" description="Sushi" evidence="7">
    <location>
        <begin position="147"/>
        <end position="209"/>
    </location>
</feature>
<feature type="chain" id="PRO_5046199972" description="Sushi domain-containing protein" evidence="6">
    <location>
        <begin position="21"/>
        <end position="209"/>
    </location>
</feature>
<keyword evidence="3 6" id="KW-0732">Signal</keyword>
<gene>
    <name evidence="8" type="ORF">AMECASPLE_030233</name>
</gene>
<dbReference type="InterPro" id="IPR035976">
    <property type="entry name" value="Sushi/SCR/CCP_sf"/>
</dbReference>
<evidence type="ECO:0000313" key="9">
    <source>
        <dbReference type="Proteomes" id="UP001469553"/>
    </source>
</evidence>
<comment type="caution">
    <text evidence="5">Lacks conserved residue(s) required for the propagation of feature annotation.</text>
</comment>
<evidence type="ECO:0000256" key="6">
    <source>
        <dbReference type="SAM" id="SignalP"/>
    </source>
</evidence>
<organism evidence="8 9">
    <name type="scientific">Ameca splendens</name>
    <dbReference type="NCBI Taxonomy" id="208324"/>
    <lineage>
        <taxon>Eukaryota</taxon>
        <taxon>Metazoa</taxon>
        <taxon>Chordata</taxon>
        <taxon>Craniata</taxon>
        <taxon>Vertebrata</taxon>
        <taxon>Euteleostomi</taxon>
        <taxon>Actinopterygii</taxon>
        <taxon>Neopterygii</taxon>
        <taxon>Teleostei</taxon>
        <taxon>Neoteleostei</taxon>
        <taxon>Acanthomorphata</taxon>
        <taxon>Ovalentaria</taxon>
        <taxon>Atherinomorphae</taxon>
        <taxon>Cyprinodontiformes</taxon>
        <taxon>Goodeidae</taxon>
        <taxon>Ameca</taxon>
    </lineage>
</organism>
<dbReference type="Gene3D" id="2.10.70.10">
    <property type="entry name" value="Complement Module, domain 1"/>
    <property type="match status" value="3"/>
</dbReference>
<dbReference type="PROSITE" id="PS50923">
    <property type="entry name" value="SUSHI"/>
    <property type="match status" value="3"/>
</dbReference>
<dbReference type="Pfam" id="PF00084">
    <property type="entry name" value="Sushi"/>
    <property type="match status" value="3"/>
</dbReference>
<evidence type="ECO:0000256" key="2">
    <source>
        <dbReference type="ARBA" id="ARBA00022659"/>
    </source>
</evidence>
<name>A0ABV0Y5Z0_9TELE</name>
<dbReference type="PANTHER" id="PTHR45785">
    <property type="entry name" value="COMPLEMENT FACTOR H-RELATED"/>
    <property type="match status" value="1"/>
</dbReference>
<evidence type="ECO:0000259" key="7">
    <source>
        <dbReference type="PROSITE" id="PS50923"/>
    </source>
</evidence>
<sequence length="209" mass="23233">MWLRGLGLVLLVWSPGVLHAIHGEGPCTTPSLKDGYFVPVQDSYSHGTLIQYSCDTGYKPAAEGWWATSQCENGVWSDGPQCVVVTACPRPAIPNAIFYHNSKHWYENGSIIHIICAEGYSLNNQSNTVSCANGTWSLELVCQKHPHACDPPTNVSNAVIIHQKYKEVFRELSEVDYHCKDGFFTQDKKSKKSVKCEAGRWSEVPNCSK</sequence>
<dbReference type="CDD" id="cd00033">
    <property type="entry name" value="CCP"/>
    <property type="match status" value="3"/>
</dbReference>
<dbReference type="SMART" id="SM00032">
    <property type="entry name" value="CCP"/>
    <property type="match status" value="3"/>
</dbReference>
<dbReference type="PANTHER" id="PTHR45785:SF2">
    <property type="entry name" value="COMPLEMENT FACTOR H-RELATED"/>
    <property type="match status" value="1"/>
</dbReference>
<comment type="caution">
    <text evidence="8">The sequence shown here is derived from an EMBL/GenBank/DDBJ whole genome shotgun (WGS) entry which is preliminary data.</text>
</comment>
<dbReference type="InterPro" id="IPR051503">
    <property type="entry name" value="ComplSys_Reg/VirEntry_Med"/>
</dbReference>
<evidence type="ECO:0000256" key="3">
    <source>
        <dbReference type="ARBA" id="ARBA00022729"/>
    </source>
</evidence>
<evidence type="ECO:0000313" key="8">
    <source>
        <dbReference type="EMBL" id="MEQ2289169.1"/>
    </source>
</evidence>
<dbReference type="Proteomes" id="UP001469553">
    <property type="component" value="Unassembled WGS sequence"/>
</dbReference>
<protein>
    <recommendedName>
        <fullName evidence="7">Sushi domain-containing protein</fullName>
    </recommendedName>
</protein>
<feature type="domain" description="Sushi" evidence="7">
    <location>
        <begin position="25"/>
        <end position="84"/>
    </location>
</feature>
<reference evidence="8 9" key="1">
    <citation type="submission" date="2021-06" db="EMBL/GenBank/DDBJ databases">
        <authorList>
            <person name="Palmer J.M."/>
        </authorList>
    </citation>
    <scope>NUCLEOTIDE SEQUENCE [LARGE SCALE GENOMIC DNA]</scope>
    <source>
        <strain evidence="8 9">AS_MEX2019</strain>
        <tissue evidence="8">Muscle</tissue>
    </source>
</reference>
<dbReference type="EMBL" id="JAHRIP010022382">
    <property type="protein sequence ID" value="MEQ2289169.1"/>
    <property type="molecule type" value="Genomic_DNA"/>
</dbReference>
<feature type="signal peptide" evidence="6">
    <location>
        <begin position="1"/>
        <end position="20"/>
    </location>
</feature>
<feature type="domain" description="Sushi" evidence="7">
    <location>
        <begin position="86"/>
        <end position="144"/>
    </location>
</feature>
<accession>A0ABV0Y5Z0</accession>
<keyword evidence="4 5" id="KW-1015">Disulfide bond</keyword>
<evidence type="ECO:0000256" key="4">
    <source>
        <dbReference type="ARBA" id="ARBA00023157"/>
    </source>
</evidence>
<comment type="subcellular location">
    <subcellularLocation>
        <location evidence="1">Virion</location>
    </subcellularLocation>
</comment>